<proteinExistence type="predicted"/>
<dbReference type="EMBL" id="BK015078">
    <property type="protein sequence ID" value="DAD90135.1"/>
    <property type="molecule type" value="Genomic_DNA"/>
</dbReference>
<sequence length="213" mass="22851">MSRFCQCPGLAALKTIPAANCSEGFGQLQKVIFQRLRKDDGSLNGFNNTKPITKLASVTPLLAAADSTKLVVSPYLQAPSAEPGKARTFGGGNDTLGGIEITIGREPTAFTSVIRNAPQAQIKAMKYLSCEADVFNLGVYLVNEDGAIGALKDEAGNVRPIPIRNLFISDKGLGGFENPDNNDVNWSFLPNWSDDFAIITPDDYNPLTDLKNA</sequence>
<organism evidence="1">
    <name type="scientific">Siphoviridae sp. ctfWC31</name>
    <dbReference type="NCBI Taxonomy" id="2826414"/>
    <lineage>
        <taxon>Viruses</taxon>
        <taxon>Duplodnaviria</taxon>
        <taxon>Heunggongvirae</taxon>
        <taxon>Uroviricota</taxon>
        <taxon>Caudoviricetes</taxon>
    </lineage>
</organism>
<evidence type="ECO:0000313" key="1">
    <source>
        <dbReference type="EMBL" id="DAD90135.1"/>
    </source>
</evidence>
<reference evidence="1" key="1">
    <citation type="journal article" date="2021" name="Proc. Natl. Acad. Sci. U.S.A.">
        <title>A Catalog of Tens of Thousands of Viruses from Human Metagenomes Reveals Hidden Associations with Chronic Diseases.</title>
        <authorList>
            <person name="Tisza M.J."/>
            <person name="Buck C.B."/>
        </authorList>
    </citation>
    <scope>NUCLEOTIDE SEQUENCE</scope>
    <source>
        <strain evidence="1">CtfWC31</strain>
    </source>
</reference>
<name>A0A8S5N705_9CAUD</name>
<protein>
    <submittedName>
        <fullName evidence="1">Tail protein</fullName>
    </submittedName>
</protein>
<accession>A0A8S5N705</accession>